<evidence type="ECO:0008006" key="3">
    <source>
        <dbReference type="Google" id="ProtNLM"/>
    </source>
</evidence>
<dbReference type="InterPro" id="IPR027328">
    <property type="entry name" value="MAPRE"/>
</dbReference>
<reference evidence="1 2" key="1">
    <citation type="submission" date="2018-10" db="EMBL/GenBank/DDBJ databases">
        <authorList>
            <person name="Ekblom R."/>
            <person name="Jareborg N."/>
        </authorList>
    </citation>
    <scope>NUCLEOTIDE SEQUENCE [LARGE SCALE GENOMIC DNA]</scope>
    <source>
        <tissue evidence="1">Muscle</tissue>
    </source>
</reference>
<dbReference type="AlphaFoldDB" id="A0A9X9LT25"/>
<dbReference type="GO" id="GO:0008017">
    <property type="term" value="F:microtubule binding"/>
    <property type="evidence" value="ECO:0007669"/>
    <property type="project" value="InterPro"/>
</dbReference>
<gene>
    <name evidence="1" type="ORF">BN2614_LOCUS5</name>
</gene>
<organism evidence="1 2">
    <name type="scientific">Gulo gulo</name>
    <name type="common">Wolverine</name>
    <name type="synonym">Gluton</name>
    <dbReference type="NCBI Taxonomy" id="48420"/>
    <lineage>
        <taxon>Eukaryota</taxon>
        <taxon>Metazoa</taxon>
        <taxon>Chordata</taxon>
        <taxon>Craniata</taxon>
        <taxon>Vertebrata</taxon>
        <taxon>Euteleostomi</taxon>
        <taxon>Mammalia</taxon>
        <taxon>Eutheria</taxon>
        <taxon>Laurasiatheria</taxon>
        <taxon>Carnivora</taxon>
        <taxon>Caniformia</taxon>
        <taxon>Musteloidea</taxon>
        <taxon>Mustelidae</taxon>
        <taxon>Guloninae</taxon>
        <taxon>Gulo</taxon>
    </lineage>
</organism>
<name>A0A9X9LT25_GULGU</name>
<comment type="caution">
    <text evidence="1">The sequence shown here is derived from an EMBL/GenBank/DDBJ whole genome shotgun (WGS) entry which is preliminary data.</text>
</comment>
<dbReference type="InterPro" id="IPR036872">
    <property type="entry name" value="CH_dom_sf"/>
</dbReference>
<accession>A0A9X9LT25</accession>
<protein>
    <recommendedName>
        <fullName evidence="3">Microtubule-associated protein RP/EB family member 1</fullName>
    </recommendedName>
</protein>
<dbReference type="Proteomes" id="UP000269945">
    <property type="component" value="Unassembled WGS sequence"/>
</dbReference>
<dbReference type="SUPFAM" id="SSF47576">
    <property type="entry name" value="Calponin-homology domain, CH-domain"/>
    <property type="match status" value="1"/>
</dbReference>
<evidence type="ECO:0000313" key="2">
    <source>
        <dbReference type="Proteomes" id="UP000269945"/>
    </source>
</evidence>
<keyword evidence="2" id="KW-1185">Reference proteome</keyword>
<evidence type="ECO:0000313" key="1">
    <source>
        <dbReference type="EMBL" id="VCW85515.1"/>
    </source>
</evidence>
<dbReference type="PANTHER" id="PTHR10623">
    <property type="entry name" value="MICROTUBULE-ASSOCIATED PROTEIN RP/EB FAMILY MEMBER"/>
    <property type="match status" value="1"/>
</dbReference>
<proteinExistence type="predicted"/>
<dbReference type="EMBL" id="CYRY02015547">
    <property type="protein sequence ID" value="VCW85515.1"/>
    <property type="molecule type" value="Genomic_DNA"/>
</dbReference>
<dbReference type="Gene3D" id="1.10.418.10">
    <property type="entry name" value="Calponin-like domain"/>
    <property type="match status" value="1"/>
</dbReference>
<sequence length="184" mass="21591">MKIKQLCSGTVHCQFMDMLFYGFIALKKVKFQDELEHEYIQNFKIQAGFKRTDVDKIIPVDKLVKGKFQDNFEFVQWFKKFIDANYDEKVYDPVVARQGQEIAVAPTLVAPALNKLKKPLSSCSQLPRGPLQHTEPLQPLRLAQMWHKRILVWATGMMKQLNRCSRSTYSNIPSRLRERKRFLL</sequence>